<dbReference type="OrthoDB" id="2802553at2759"/>
<organism evidence="1 2">
    <name type="scientific">Lentinus brumalis</name>
    <dbReference type="NCBI Taxonomy" id="2498619"/>
    <lineage>
        <taxon>Eukaryota</taxon>
        <taxon>Fungi</taxon>
        <taxon>Dikarya</taxon>
        <taxon>Basidiomycota</taxon>
        <taxon>Agaricomycotina</taxon>
        <taxon>Agaricomycetes</taxon>
        <taxon>Polyporales</taxon>
        <taxon>Polyporaceae</taxon>
        <taxon>Lentinus</taxon>
    </lineage>
</organism>
<accession>A0A371DA82</accession>
<dbReference type="Proteomes" id="UP000256964">
    <property type="component" value="Unassembled WGS sequence"/>
</dbReference>
<protein>
    <submittedName>
        <fullName evidence="1">Uncharacterized protein</fullName>
    </submittedName>
</protein>
<gene>
    <name evidence="1" type="ORF">OH76DRAFT_531162</name>
</gene>
<dbReference type="AlphaFoldDB" id="A0A371DA82"/>
<proteinExistence type="predicted"/>
<sequence>MQAHDAAKLTHALLQCDDAYPMSFDQLRISYVKHYIENNLSDYIITCLELCKGRKPPYHEYILAHVSRREDPLGRTVPCGVLRAERSMGEPGKPALKVISIFAAQFSTLASNIPAVDRVTICDTSECCEDIVLYRAGLQSGHDAGKTWAIHEFISAGLAIHAYAPNYHLVFEQCYWFAGLFFRLLVGHNAVDFEVERAAVKRIKGKHGGIWKGIKQDKHVAGNFGRMFQLLTSTQLREQVPVLQTKFSERVVELERSLDAEKQGFAGWRAAQASMQSAS</sequence>
<dbReference type="STRING" id="139420.A0A371DA82"/>
<evidence type="ECO:0000313" key="2">
    <source>
        <dbReference type="Proteomes" id="UP000256964"/>
    </source>
</evidence>
<name>A0A371DA82_9APHY</name>
<reference evidence="1 2" key="1">
    <citation type="journal article" date="2018" name="Biotechnol. Biofuels">
        <title>Integrative visual omics of the white-rot fungus Polyporus brumalis exposes the biotechnological potential of its oxidative enzymes for delignifying raw plant biomass.</title>
        <authorList>
            <person name="Miyauchi S."/>
            <person name="Rancon A."/>
            <person name="Drula E."/>
            <person name="Hage H."/>
            <person name="Chaduli D."/>
            <person name="Favel A."/>
            <person name="Grisel S."/>
            <person name="Henrissat B."/>
            <person name="Herpoel-Gimbert I."/>
            <person name="Ruiz-Duenas F.J."/>
            <person name="Chevret D."/>
            <person name="Hainaut M."/>
            <person name="Lin J."/>
            <person name="Wang M."/>
            <person name="Pangilinan J."/>
            <person name="Lipzen A."/>
            <person name="Lesage-Meessen L."/>
            <person name="Navarro D."/>
            <person name="Riley R."/>
            <person name="Grigoriev I.V."/>
            <person name="Zhou S."/>
            <person name="Raouche S."/>
            <person name="Rosso M.N."/>
        </authorList>
    </citation>
    <scope>NUCLEOTIDE SEQUENCE [LARGE SCALE GENOMIC DNA]</scope>
    <source>
        <strain evidence="1 2">BRFM 1820</strain>
    </source>
</reference>
<evidence type="ECO:0000313" key="1">
    <source>
        <dbReference type="EMBL" id="RDX49451.1"/>
    </source>
</evidence>
<keyword evidence="2" id="KW-1185">Reference proteome</keyword>
<dbReference type="EMBL" id="KZ857405">
    <property type="protein sequence ID" value="RDX49451.1"/>
    <property type="molecule type" value="Genomic_DNA"/>
</dbReference>